<organism evidence="7 8">
    <name type="scientific">Zhongshania borealis</name>
    <dbReference type="NCBI Taxonomy" id="889488"/>
    <lineage>
        <taxon>Bacteria</taxon>
        <taxon>Pseudomonadati</taxon>
        <taxon>Pseudomonadota</taxon>
        <taxon>Gammaproteobacteria</taxon>
        <taxon>Cellvibrionales</taxon>
        <taxon>Spongiibacteraceae</taxon>
        <taxon>Zhongshania</taxon>
    </lineage>
</organism>
<dbReference type="Gene3D" id="3.20.20.70">
    <property type="entry name" value="Aldolase class I"/>
    <property type="match status" value="1"/>
</dbReference>
<name>A0ABP7X1I0_9GAMM</name>
<evidence type="ECO:0000259" key="6">
    <source>
        <dbReference type="PROSITE" id="PS51349"/>
    </source>
</evidence>
<evidence type="ECO:0000256" key="1">
    <source>
        <dbReference type="ARBA" id="ARBA00001917"/>
    </source>
</evidence>
<comment type="caution">
    <text evidence="7">The sequence shown here is derived from an EMBL/GenBank/DDBJ whole genome shotgun (WGS) entry which is preliminary data.</text>
</comment>
<evidence type="ECO:0000313" key="7">
    <source>
        <dbReference type="EMBL" id="GAA4101503.1"/>
    </source>
</evidence>
<evidence type="ECO:0000313" key="8">
    <source>
        <dbReference type="Proteomes" id="UP001500392"/>
    </source>
</evidence>
<protein>
    <submittedName>
        <fullName evidence="7">Alpha-hydroxy acid oxidase</fullName>
    </submittedName>
</protein>
<comment type="cofactor">
    <cofactor evidence="1">
        <name>FMN</name>
        <dbReference type="ChEBI" id="CHEBI:58210"/>
    </cofactor>
</comment>
<dbReference type="InterPro" id="IPR013785">
    <property type="entry name" value="Aldolase_TIM"/>
</dbReference>
<keyword evidence="3" id="KW-0288">FMN</keyword>
<dbReference type="PROSITE" id="PS51349">
    <property type="entry name" value="FMN_HYDROXY_ACID_DH_2"/>
    <property type="match status" value="1"/>
</dbReference>
<evidence type="ECO:0000256" key="3">
    <source>
        <dbReference type="ARBA" id="ARBA00022643"/>
    </source>
</evidence>
<dbReference type="PIRSF" id="PIRSF000138">
    <property type="entry name" value="Al-hdrx_acd_dh"/>
    <property type="match status" value="1"/>
</dbReference>
<dbReference type="InterPro" id="IPR012133">
    <property type="entry name" value="Alpha-hydoxy_acid_DH_FMN"/>
</dbReference>
<dbReference type="CDD" id="cd02809">
    <property type="entry name" value="alpha_hydroxyacid_oxid_FMN"/>
    <property type="match status" value="1"/>
</dbReference>
<dbReference type="PANTHER" id="PTHR10578">
    <property type="entry name" value="S -2-HYDROXY-ACID OXIDASE-RELATED"/>
    <property type="match status" value="1"/>
</dbReference>
<dbReference type="PANTHER" id="PTHR10578:SF107">
    <property type="entry name" value="2-HYDROXYACID OXIDASE 1"/>
    <property type="match status" value="1"/>
</dbReference>
<dbReference type="RefSeq" id="WP_344937338.1">
    <property type="nucleotide sequence ID" value="NZ_BAABDM010000006.1"/>
</dbReference>
<dbReference type="Proteomes" id="UP001500392">
    <property type="component" value="Unassembled WGS sequence"/>
</dbReference>
<dbReference type="InterPro" id="IPR000262">
    <property type="entry name" value="FMN-dep_DH"/>
</dbReference>
<keyword evidence="8" id="KW-1185">Reference proteome</keyword>
<proteinExistence type="inferred from homology"/>
<keyword evidence="2" id="KW-0285">Flavoprotein</keyword>
<sequence length="367" mass="39578">MKYTPPLQTIPAEIVCLDDYQRYAKDFLSHDIYEYIAAGTADEQTLNRNRSAFANIELTPRVLRDFSSGSTQISLLGHNLAHPFLLAPLGYQQLCHASGELATAMAADAMDTAIVVSTLATASLEDIAAQTNAPKWFQLYFQARREDTLSLVTRAEAAGYTAIVLTIDAPLSGLRNRAQRAGFYLPPEIQAVNIPASAEFSQAGAPGVNPILQQLMALAPQWQDLRWLKQHTKLPIIIKGVINPNDAKRIADMGMDGIIVSNHGGRCLDGLPASIDALPAIRQALGDDFPLLLDSGIRRGSDILKAIALGANAVLIGRPQAFSLAVAGALGVAHMLRLLKEELEITMALCGCPQITDIDRNCLFTPG</sequence>
<reference evidence="8" key="1">
    <citation type="journal article" date="2019" name="Int. J. Syst. Evol. Microbiol.">
        <title>The Global Catalogue of Microorganisms (GCM) 10K type strain sequencing project: providing services to taxonomists for standard genome sequencing and annotation.</title>
        <authorList>
            <consortium name="The Broad Institute Genomics Platform"/>
            <consortium name="The Broad Institute Genome Sequencing Center for Infectious Disease"/>
            <person name="Wu L."/>
            <person name="Ma J."/>
        </authorList>
    </citation>
    <scope>NUCLEOTIDE SEQUENCE [LARGE SCALE GENOMIC DNA]</scope>
    <source>
        <strain evidence="8">JCM 17304</strain>
    </source>
</reference>
<gene>
    <name evidence="7" type="ORF">GCM10022414_28880</name>
</gene>
<dbReference type="Pfam" id="PF01070">
    <property type="entry name" value="FMN_dh"/>
    <property type="match status" value="1"/>
</dbReference>
<dbReference type="InterPro" id="IPR037396">
    <property type="entry name" value="FMN_HAD"/>
</dbReference>
<dbReference type="EMBL" id="BAABDM010000006">
    <property type="protein sequence ID" value="GAA4101503.1"/>
    <property type="molecule type" value="Genomic_DNA"/>
</dbReference>
<evidence type="ECO:0000256" key="2">
    <source>
        <dbReference type="ARBA" id="ARBA00022630"/>
    </source>
</evidence>
<feature type="domain" description="FMN hydroxy acid dehydrogenase" evidence="6">
    <location>
        <begin position="9"/>
        <end position="367"/>
    </location>
</feature>
<evidence type="ECO:0000256" key="4">
    <source>
        <dbReference type="ARBA" id="ARBA00023002"/>
    </source>
</evidence>
<keyword evidence="4" id="KW-0560">Oxidoreductase</keyword>
<comment type="similarity">
    <text evidence="5">Belongs to the FMN-dependent alpha-hydroxy acid dehydrogenase family.</text>
</comment>
<evidence type="ECO:0000256" key="5">
    <source>
        <dbReference type="ARBA" id="ARBA00024042"/>
    </source>
</evidence>
<dbReference type="SUPFAM" id="SSF51395">
    <property type="entry name" value="FMN-linked oxidoreductases"/>
    <property type="match status" value="1"/>
</dbReference>
<accession>A0ABP7X1I0</accession>